<accession>A0A837J7D8</accession>
<name>A0A837J7D8_9BACT</name>
<evidence type="ECO:0000313" key="1">
    <source>
        <dbReference type="EMBL" id="KLE02194.1"/>
    </source>
</evidence>
<evidence type="ECO:0000313" key="2">
    <source>
        <dbReference type="Proteomes" id="UP000035526"/>
    </source>
</evidence>
<sequence length="567" mass="66133">MTSITVDLLSELNKDLDDKTLVKKYIIKIKASQLSQYLKIEKDISKLYPYKIKSDSVIKIHSDIQRGEDKDGFYLQEKRKVDDIKNTLLGKNKDSSKAFLGTLVWNVRNNGKNTISTNTVISDNPHELPVKTMKIDTEAIYLTDSAHRHFAIVDANETYHLDKGAYPDYCESFEFPVEVYFLNEDDEKKLFHELNAKQKKISTTRQKYIDNITPYGQLKDLILEYDISENKYFSNNIELISNTNQNSIYLMTMSVFVACIKEMFPKNDLVELQDRPVLQLEFSKYFCDFFFKLSDTIVISVNIDGEQKAIKPFENVYQEHLLSIEEEYNNRIGNSEDEEEIAILEDSLNTNINNAQDKFIQRKKDILQQDFITHNVTLKALSRLGRHIRYMSNWELVLTQFQNILLEPSRDTFQENKELHRKLKLNSDTPMSISVNNHNVNTIFNYFVSKLNLLPNEEVSITIESLKVYIRINISFPNKIAKNLSNAMIKLSIDNSNNIFKNLKKSIIAKSLNDDNIFVSEYQQGIIRKKVLFEVELNDNTQIDNKCVFEFPGFDNQKVKYEYQIKS</sequence>
<organism evidence="1 2">
    <name type="scientific">Aliarcobacter butzleri L351</name>
    <dbReference type="NCBI Taxonomy" id="1447259"/>
    <lineage>
        <taxon>Bacteria</taxon>
        <taxon>Pseudomonadati</taxon>
        <taxon>Campylobacterota</taxon>
        <taxon>Epsilonproteobacteria</taxon>
        <taxon>Campylobacterales</taxon>
        <taxon>Arcobacteraceae</taxon>
        <taxon>Aliarcobacter</taxon>
    </lineage>
</organism>
<dbReference type="EMBL" id="JAIS01000034">
    <property type="protein sequence ID" value="KLE02194.1"/>
    <property type="molecule type" value="Genomic_DNA"/>
</dbReference>
<gene>
    <name evidence="1" type="ORF">AF76_02840</name>
</gene>
<proteinExistence type="predicted"/>
<dbReference type="AlphaFoldDB" id="A0A837J7D8"/>
<protein>
    <submittedName>
        <fullName evidence="1">Uncharacterized protein</fullName>
    </submittedName>
</protein>
<dbReference type="Proteomes" id="UP000035526">
    <property type="component" value="Unassembled WGS sequence"/>
</dbReference>
<reference evidence="1 2" key="1">
    <citation type="submission" date="2014-01" db="EMBL/GenBank/DDBJ databases">
        <title>Development of a Comparative Genomic Fingerprinting Assay for High Resolution Genotyping of Arcobacter butzleri.</title>
        <authorList>
            <person name="Webb A.L."/>
            <person name="Inglis G.D."/>
            <person name="Kruczkiewicz P."/>
            <person name="Selinger L.B."/>
            <person name="Taboada E.N."/>
        </authorList>
    </citation>
    <scope>NUCLEOTIDE SEQUENCE [LARGE SCALE GENOMIC DNA]</scope>
    <source>
        <strain evidence="1 2">L351</strain>
    </source>
</reference>
<comment type="caution">
    <text evidence="1">The sequence shown here is derived from an EMBL/GenBank/DDBJ whole genome shotgun (WGS) entry which is preliminary data.</text>
</comment>
<dbReference type="RefSeq" id="WP_046991272.1">
    <property type="nucleotide sequence ID" value="NZ_JAIS01000034.1"/>
</dbReference>